<evidence type="ECO:0008006" key="3">
    <source>
        <dbReference type="Google" id="ProtNLM"/>
    </source>
</evidence>
<evidence type="ECO:0000313" key="2">
    <source>
        <dbReference type="Proteomes" id="UP001165427"/>
    </source>
</evidence>
<dbReference type="InterPro" id="IPR042099">
    <property type="entry name" value="ANL_N_sf"/>
</dbReference>
<dbReference type="Proteomes" id="UP001165427">
    <property type="component" value="Unassembled WGS sequence"/>
</dbReference>
<reference evidence="1" key="1">
    <citation type="submission" date="2022-04" db="EMBL/GenBank/DDBJ databases">
        <title>Desulfatitalea alkaliphila sp. nov., a novel anaerobic sulfate-reducing bacterium isolated from terrestrial mud volcano, Taman Peninsula, Russia.</title>
        <authorList>
            <person name="Khomyakova M.A."/>
            <person name="Merkel A.Y."/>
            <person name="Slobodkin A.I."/>
        </authorList>
    </citation>
    <scope>NUCLEOTIDE SEQUENCE</scope>
    <source>
        <strain evidence="1">M08but</strain>
    </source>
</reference>
<dbReference type="RefSeq" id="WP_246915034.1">
    <property type="nucleotide sequence ID" value="NZ_JALJRB010000048.1"/>
</dbReference>
<dbReference type="SUPFAM" id="SSF56801">
    <property type="entry name" value="Acetyl-CoA synthetase-like"/>
    <property type="match status" value="1"/>
</dbReference>
<proteinExistence type="predicted"/>
<dbReference type="Gene3D" id="3.40.50.12780">
    <property type="entry name" value="N-terminal domain of ligase-like"/>
    <property type="match status" value="1"/>
</dbReference>
<dbReference type="AlphaFoldDB" id="A0AA41UMX7"/>
<dbReference type="PANTHER" id="PTHR36932">
    <property type="entry name" value="CAPSULAR POLYSACCHARIDE BIOSYNTHESIS PROTEIN"/>
    <property type="match status" value="1"/>
</dbReference>
<accession>A0AA41UMX7</accession>
<organism evidence="1 2">
    <name type="scientific">Desulfatitalea alkaliphila</name>
    <dbReference type="NCBI Taxonomy" id="2929485"/>
    <lineage>
        <taxon>Bacteria</taxon>
        <taxon>Pseudomonadati</taxon>
        <taxon>Thermodesulfobacteriota</taxon>
        <taxon>Desulfobacteria</taxon>
        <taxon>Desulfobacterales</taxon>
        <taxon>Desulfosarcinaceae</taxon>
        <taxon>Desulfatitalea</taxon>
    </lineage>
</organism>
<protein>
    <recommendedName>
        <fullName evidence="3">Phenylacetate-CoA ligase</fullName>
    </recommendedName>
</protein>
<evidence type="ECO:0000313" key="1">
    <source>
        <dbReference type="EMBL" id="MCJ8503131.1"/>
    </source>
</evidence>
<name>A0AA41UMX7_9BACT</name>
<dbReference type="EMBL" id="JALJRB010000048">
    <property type="protein sequence ID" value="MCJ8503131.1"/>
    <property type="molecule type" value="Genomic_DNA"/>
</dbReference>
<keyword evidence="2" id="KW-1185">Reference proteome</keyword>
<gene>
    <name evidence="1" type="ORF">MRX98_21340</name>
</gene>
<sequence>MKAKIRRALLKLRGSKRYDYFDEYERLQWQPIMENEKYQFFRLKQLLNHAYETVPYYRDIFRSLDMRPDDIRTKADISRLPVLTKNIIKTNKSGLTSKAFKADELITLSSGGSTGEPLKFFTHHNFFEEHNATFMLSLKIAGWKENERLISIWGNPNDGRIKPGLKTFLKNVLSANLHLNAYKYDSSTIRDWIEHIQAKNNTFIYGYTSVVQNVAEHIIDKNIHISNVKGVMTSAEKLHDWQRILIQKAFNCKVYDQYGSREVPGIASECPAGNMHQFLHSAYVEYLPVLDHPENRCKLIVTSLINKAMPFIRYEIGDYAVPGSRICPCGRGYPLMEMKIGRIADRFITSKGKTIYGTFFVRQMYDIEGVKNFQFHQLDTHSIRLNMIKSHNFSEIDIHKISQIESNIKQALGWDDLSLDVQYVDEIPKTIGGKHRHIISDVTG</sequence>
<dbReference type="InterPro" id="IPR053158">
    <property type="entry name" value="CapK_Type1_Caps_Biosynth"/>
</dbReference>
<comment type="caution">
    <text evidence="1">The sequence shown here is derived from an EMBL/GenBank/DDBJ whole genome shotgun (WGS) entry which is preliminary data.</text>
</comment>
<dbReference type="PANTHER" id="PTHR36932:SF1">
    <property type="entry name" value="CAPSULAR POLYSACCHARIDE BIOSYNTHESIS PROTEIN"/>
    <property type="match status" value="1"/>
</dbReference>